<accession>A0ABV7ZMW6</accession>
<comment type="caution">
    <text evidence="2">The sequence shown here is derived from an EMBL/GenBank/DDBJ whole genome shotgun (WGS) entry which is preliminary data.</text>
</comment>
<feature type="region of interest" description="Disordered" evidence="1">
    <location>
        <begin position="17"/>
        <end position="40"/>
    </location>
</feature>
<evidence type="ECO:0000313" key="2">
    <source>
        <dbReference type="EMBL" id="MFC3849912.1"/>
    </source>
</evidence>
<evidence type="ECO:0000313" key="3">
    <source>
        <dbReference type="Proteomes" id="UP001595751"/>
    </source>
</evidence>
<dbReference type="Proteomes" id="UP001595751">
    <property type="component" value="Unassembled WGS sequence"/>
</dbReference>
<name>A0ABV7ZMW6_9CORY</name>
<sequence>MSPETDRFDHFDQFVRFVRHPPRQPDEPHTNHETEKPMKKTFDLVSGTRKSKFRIDIDHKTPGNLYFLSRNFHASVTPEQAISIANHIADLLEMNRSDNVA</sequence>
<gene>
    <name evidence="2" type="ORF">ACFORJ_07005</name>
</gene>
<reference evidence="3" key="1">
    <citation type="journal article" date="2019" name="Int. J. Syst. Evol. Microbiol.">
        <title>The Global Catalogue of Microorganisms (GCM) 10K type strain sequencing project: providing services to taxonomists for standard genome sequencing and annotation.</title>
        <authorList>
            <consortium name="The Broad Institute Genomics Platform"/>
            <consortium name="The Broad Institute Genome Sequencing Center for Infectious Disease"/>
            <person name="Wu L."/>
            <person name="Ma J."/>
        </authorList>
    </citation>
    <scope>NUCLEOTIDE SEQUENCE [LARGE SCALE GENOMIC DNA]</scope>
    <source>
        <strain evidence="3">CCUG 53252</strain>
    </source>
</reference>
<protein>
    <submittedName>
        <fullName evidence="2">Uncharacterized protein</fullName>
    </submittedName>
</protein>
<evidence type="ECO:0000256" key="1">
    <source>
        <dbReference type="SAM" id="MobiDB-lite"/>
    </source>
</evidence>
<organism evidence="2 3">
    <name type="scientific">Corynebacterium hansenii</name>
    <dbReference type="NCBI Taxonomy" id="394964"/>
    <lineage>
        <taxon>Bacteria</taxon>
        <taxon>Bacillati</taxon>
        <taxon>Actinomycetota</taxon>
        <taxon>Actinomycetes</taxon>
        <taxon>Mycobacteriales</taxon>
        <taxon>Corynebacteriaceae</taxon>
        <taxon>Corynebacterium</taxon>
    </lineage>
</organism>
<dbReference type="RefSeq" id="WP_377748465.1">
    <property type="nucleotide sequence ID" value="NZ_JBHRZN010000002.1"/>
</dbReference>
<dbReference type="EMBL" id="JBHRZN010000002">
    <property type="protein sequence ID" value="MFC3849912.1"/>
    <property type="molecule type" value="Genomic_DNA"/>
</dbReference>
<feature type="compositionally biased region" description="Basic and acidic residues" evidence="1">
    <location>
        <begin position="23"/>
        <end position="40"/>
    </location>
</feature>
<proteinExistence type="predicted"/>
<keyword evidence="3" id="KW-1185">Reference proteome</keyword>